<feature type="chain" id="PRO_5001717390" evidence="2">
    <location>
        <begin position="23"/>
        <end position="372"/>
    </location>
</feature>
<accession>A0A077AQP8</accession>
<dbReference type="HOGENOM" id="CLU_743328_0_0_5"/>
<proteinExistence type="predicted"/>
<evidence type="ECO:0000313" key="3">
    <source>
        <dbReference type="EMBL" id="AIK95497.1"/>
    </source>
</evidence>
<feature type="region of interest" description="Disordered" evidence="1">
    <location>
        <begin position="352"/>
        <end position="372"/>
    </location>
</feature>
<dbReference type="RefSeq" id="WP_038462611.1">
    <property type="nucleotide sequence ID" value="NZ_CP008941.1"/>
</dbReference>
<keyword evidence="2" id="KW-0732">Signal</keyword>
<feature type="signal peptide" evidence="2">
    <location>
        <begin position="1"/>
        <end position="22"/>
    </location>
</feature>
<evidence type="ECO:0000256" key="1">
    <source>
        <dbReference type="SAM" id="MobiDB-lite"/>
    </source>
</evidence>
<gene>
    <name evidence="3" type="ORF">ID47_00080</name>
</gene>
<protein>
    <submittedName>
        <fullName evidence="3">Uncharacterized protein</fullName>
    </submittedName>
</protein>
<organism evidence="3 4">
    <name type="scientific">Candidatus Odyssella acanthamoebae</name>
    <dbReference type="NCBI Taxonomy" id="91604"/>
    <lineage>
        <taxon>Bacteria</taxon>
        <taxon>Pseudomonadati</taxon>
        <taxon>Pseudomonadota</taxon>
        <taxon>Alphaproteobacteria</taxon>
        <taxon>Holosporales</taxon>
        <taxon>Candidatus Paracaedibacteraceae</taxon>
        <taxon>Candidatus Odyssella</taxon>
    </lineage>
</organism>
<sequence>MFKILLHIYLGLIALTIASSSAESHSFNQNNQGTKILDQLMSDFAAMNRQDFREPSLSSSTAALLDQQEEGDNYRVALEVINQKGPLPEKTNPNFNKKDLISFIVEQKGIDKRQFDGRRLISSEHLKTIETLVNLHLESLQRDLQDAFIKNNTHGYVNLSKMEILTARHKNNIQTIADSVTNSPNDNGIRDLIFCYYSSSISDLLYSYCKPRAEDAKEMWEKKSTIFTVNIKMHLNQYTTLFSTDTRSSILVQAIQKILEPNLLSFYEDSCEYIKHLYEHNRSILTKGLKWIGARDSDTEKKFIHFVQQYRLHFPFLEKISTDTQENVREHFSRVDRTFVEGVSTLGSLLSWQSPPSSDKKSSASPSWSGWW</sequence>
<name>A0A077AQP8_9PROT</name>
<keyword evidence="4" id="KW-1185">Reference proteome</keyword>
<evidence type="ECO:0000313" key="4">
    <source>
        <dbReference type="Proteomes" id="UP000028926"/>
    </source>
</evidence>
<evidence type="ECO:0000256" key="2">
    <source>
        <dbReference type="SAM" id="SignalP"/>
    </source>
</evidence>
<dbReference type="EMBL" id="CP008941">
    <property type="protein sequence ID" value="AIK95497.1"/>
    <property type="molecule type" value="Genomic_DNA"/>
</dbReference>
<dbReference type="eggNOG" id="ENOG50313WN">
    <property type="taxonomic scope" value="Bacteria"/>
</dbReference>
<reference evidence="3 4" key="1">
    <citation type="submission" date="2014-07" db="EMBL/GenBank/DDBJ databases">
        <title>Comparative genomic insights into amoeba endosymbionts belonging to the families of Holosporaceae and Candidatus Midichloriaceae within Rickettsiales.</title>
        <authorList>
            <person name="Wang Z."/>
            <person name="Wu M."/>
        </authorList>
    </citation>
    <scope>NUCLEOTIDE SEQUENCE [LARGE SCALE GENOMIC DNA]</scope>
    <source>
        <strain evidence="3">PRA3</strain>
    </source>
</reference>
<dbReference type="Proteomes" id="UP000028926">
    <property type="component" value="Chromosome"/>
</dbReference>
<dbReference type="KEGG" id="paca:ID47_00080"/>
<dbReference type="AlphaFoldDB" id="A0A077AQP8"/>
<dbReference type="OrthoDB" id="9850584at2"/>